<dbReference type="EMBL" id="BJXR01000027">
    <property type="protein sequence ID" value="GEN08095.1"/>
    <property type="molecule type" value="Genomic_DNA"/>
</dbReference>
<dbReference type="PROSITE" id="PS50990">
    <property type="entry name" value="PEPTIDASE_C39"/>
    <property type="match status" value="1"/>
</dbReference>
<dbReference type="RefSeq" id="WP_074956476.1">
    <property type="nucleotide sequence ID" value="NZ_BJXR01000027.1"/>
</dbReference>
<dbReference type="AlphaFoldDB" id="A0A511T1R1"/>
<evidence type="ECO:0000256" key="8">
    <source>
        <dbReference type="ARBA" id="ARBA00023157"/>
    </source>
</evidence>
<dbReference type="GO" id="GO:0048038">
    <property type="term" value="F:quinone binding"/>
    <property type="evidence" value="ECO:0007669"/>
    <property type="project" value="UniProtKB-KW"/>
</dbReference>
<dbReference type="SMART" id="SM00756">
    <property type="entry name" value="VKc"/>
    <property type="match status" value="1"/>
</dbReference>
<proteinExistence type="inferred from homology"/>
<reference evidence="12 15" key="2">
    <citation type="submission" date="2019-07" db="EMBL/GenBank/DDBJ databases">
        <title>Whole genome shotgun sequence of Myxococcus fulvus NBRC 100333.</title>
        <authorList>
            <person name="Hosoyama A."/>
            <person name="Uohara A."/>
            <person name="Ohji S."/>
            <person name="Ichikawa N."/>
        </authorList>
    </citation>
    <scope>NUCLEOTIDE SEQUENCE [LARGE SCALE GENOMIC DNA]</scope>
    <source>
        <strain evidence="12 15">NBRC 100333</strain>
    </source>
</reference>
<dbReference type="Pfam" id="PF07884">
    <property type="entry name" value="VKOR"/>
    <property type="match status" value="1"/>
</dbReference>
<evidence type="ECO:0000256" key="10">
    <source>
        <dbReference type="SAM" id="Phobius"/>
    </source>
</evidence>
<dbReference type="InterPro" id="IPR036249">
    <property type="entry name" value="Thioredoxin-like_sf"/>
</dbReference>
<feature type="transmembrane region" description="Helical" evidence="10">
    <location>
        <begin position="167"/>
        <end position="190"/>
    </location>
</feature>
<evidence type="ECO:0000256" key="7">
    <source>
        <dbReference type="ARBA" id="ARBA00023136"/>
    </source>
</evidence>
<keyword evidence="8" id="KW-1015">Disulfide bond</keyword>
<evidence type="ECO:0000313" key="14">
    <source>
        <dbReference type="Proteomes" id="UP000183760"/>
    </source>
</evidence>
<accession>A0A511T1R1</accession>
<dbReference type="InterPro" id="IPR012336">
    <property type="entry name" value="Thioredoxin-like_fold"/>
</dbReference>
<evidence type="ECO:0000313" key="15">
    <source>
        <dbReference type="Proteomes" id="UP000321514"/>
    </source>
</evidence>
<gene>
    <name evidence="12" type="ORF">MFU01_31320</name>
    <name evidence="13" type="ORF">SAMN05443572_106483</name>
</gene>
<organism evidence="12 15">
    <name type="scientific">Myxococcus fulvus</name>
    <dbReference type="NCBI Taxonomy" id="33"/>
    <lineage>
        <taxon>Bacteria</taxon>
        <taxon>Pseudomonadati</taxon>
        <taxon>Myxococcota</taxon>
        <taxon>Myxococcia</taxon>
        <taxon>Myxococcales</taxon>
        <taxon>Cystobacterineae</taxon>
        <taxon>Myxococcaceae</taxon>
        <taxon>Myxococcus</taxon>
    </lineage>
</organism>
<dbReference type="Proteomes" id="UP000321514">
    <property type="component" value="Unassembled WGS sequence"/>
</dbReference>
<comment type="similarity">
    <text evidence="2">Belongs to the VKOR family.</text>
</comment>
<keyword evidence="3 10" id="KW-0812">Transmembrane</keyword>
<dbReference type="Proteomes" id="UP000183760">
    <property type="component" value="Unassembled WGS sequence"/>
</dbReference>
<keyword evidence="14" id="KW-1185">Reference proteome</keyword>
<protein>
    <submittedName>
        <fullName evidence="13">Thioredoxin</fullName>
    </submittedName>
</protein>
<reference evidence="13 14" key="1">
    <citation type="submission" date="2016-10" db="EMBL/GenBank/DDBJ databases">
        <authorList>
            <person name="Varghese N."/>
            <person name="Submissions S."/>
        </authorList>
    </citation>
    <scope>NUCLEOTIDE SEQUENCE [LARGE SCALE GENOMIC DNA]</scope>
    <source>
        <strain evidence="13 14">DSM 16525</strain>
    </source>
</reference>
<feature type="transmembrane region" description="Helical" evidence="10">
    <location>
        <begin position="311"/>
        <end position="330"/>
    </location>
</feature>
<evidence type="ECO:0000256" key="3">
    <source>
        <dbReference type="ARBA" id="ARBA00022692"/>
    </source>
</evidence>
<dbReference type="SUPFAM" id="SSF52833">
    <property type="entry name" value="Thioredoxin-like"/>
    <property type="match status" value="1"/>
</dbReference>
<dbReference type="Gene3D" id="3.40.30.10">
    <property type="entry name" value="Glutaredoxin"/>
    <property type="match status" value="1"/>
</dbReference>
<dbReference type="CDD" id="cd10546">
    <property type="entry name" value="VKOR"/>
    <property type="match status" value="1"/>
</dbReference>
<dbReference type="GO" id="GO:0008233">
    <property type="term" value="F:peptidase activity"/>
    <property type="evidence" value="ECO:0007669"/>
    <property type="project" value="InterPro"/>
</dbReference>
<evidence type="ECO:0000313" key="13">
    <source>
        <dbReference type="EMBL" id="SEU23053.1"/>
    </source>
</evidence>
<sequence>MPLDSELPSDGPAQALTRAARRLGLRYSRGHVREALSRQPQPASLLALTKVAASLGLRVKAVKTDIVTLGTLEAGMLPAILHFQQGAHSGFGLLEALSTPATSASPRFRLWDSQHGSRDVEQVRLVQGWSGVLVLLERGATGVPEQGFVWHRLSEKLLEDWRVRPQLLGAAASTGARLGWGGLLLVLLVLAVSAQPPGPRPFVALLALLCVVGLVASVIALDATHQDGPIPGCRAGGAVDCTSVLRSAWARPLGLPLSGLGTAGFATQLLLLCTTASGGGSGALWLVAASFLPSALVSASLLVLQTHMRRFCGLCLTVHGVNALGAATFLSGPWPEVSAVSIPSALLACLFFGVLLTAALAGPSHRSPPQASTHPPDSALSTLALHLQQPLLNLDGAALGPGLGAPQAPHELVLFVHPSCHACADLPDEVDRLAARHGERLRIHVALAPTRADNPGDDAACTALVAAGVAWGATGMLSLLREAKKDYGRLEKSAAPGSLLAMDSGRGAADLEQALPLAREHVRAALEFQRQHIQSLPALFLDGRRCEAPFPHIAQWLENPAMRQLLSSASMSPPSSRQASA</sequence>
<comment type="caution">
    <text evidence="12">The sequence shown here is derived from an EMBL/GenBank/DDBJ whole genome shotgun (WGS) entry which is preliminary data.</text>
</comment>
<feature type="transmembrane region" description="Helical" evidence="10">
    <location>
        <begin position="202"/>
        <end position="221"/>
    </location>
</feature>
<feature type="transmembrane region" description="Helical" evidence="10">
    <location>
        <begin position="283"/>
        <end position="304"/>
    </location>
</feature>
<dbReference type="InterPro" id="IPR038354">
    <property type="entry name" value="VKOR_sf"/>
</dbReference>
<dbReference type="GO" id="GO:0005524">
    <property type="term" value="F:ATP binding"/>
    <property type="evidence" value="ECO:0007669"/>
    <property type="project" value="InterPro"/>
</dbReference>
<evidence type="ECO:0000256" key="6">
    <source>
        <dbReference type="ARBA" id="ARBA00023002"/>
    </source>
</evidence>
<evidence type="ECO:0000256" key="1">
    <source>
        <dbReference type="ARBA" id="ARBA00004141"/>
    </source>
</evidence>
<evidence type="ECO:0000313" key="12">
    <source>
        <dbReference type="EMBL" id="GEN08095.1"/>
    </source>
</evidence>
<dbReference type="InterPro" id="IPR005074">
    <property type="entry name" value="Peptidase_C39"/>
</dbReference>
<dbReference type="GO" id="GO:0016020">
    <property type="term" value="C:membrane"/>
    <property type="evidence" value="ECO:0007669"/>
    <property type="project" value="UniProtKB-SubCell"/>
</dbReference>
<dbReference type="Gene3D" id="3.90.70.10">
    <property type="entry name" value="Cysteine proteinases"/>
    <property type="match status" value="1"/>
</dbReference>
<dbReference type="EMBL" id="FOIB01000006">
    <property type="protein sequence ID" value="SEU23053.1"/>
    <property type="molecule type" value="Genomic_DNA"/>
</dbReference>
<dbReference type="GO" id="GO:0006508">
    <property type="term" value="P:proteolysis"/>
    <property type="evidence" value="ECO:0007669"/>
    <property type="project" value="InterPro"/>
</dbReference>
<name>A0A511T1R1_MYXFU</name>
<evidence type="ECO:0000256" key="5">
    <source>
        <dbReference type="ARBA" id="ARBA00022989"/>
    </source>
</evidence>
<evidence type="ECO:0000259" key="11">
    <source>
        <dbReference type="PROSITE" id="PS50990"/>
    </source>
</evidence>
<dbReference type="InterPro" id="IPR012932">
    <property type="entry name" value="VKOR"/>
</dbReference>
<dbReference type="GO" id="GO:0016491">
    <property type="term" value="F:oxidoreductase activity"/>
    <property type="evidence" value="ECO:0007669"/>
    <property type="project" value="UniProtKB-KW"/>
</dbReference>
<keyword evidence="9" id="KW-0676">Redox-active center</keyword>
<evidence type="ECO:0000256" key="4">
    <source>
        <dbReference type="ARBA" id="ARBA00022719"/>
    </source>
</evidence>
<keyword evidence="6" id="KW-0560">Oxidoreductase</keyword>
<dbReference type="Gene3D" id="1.20.1440.130">
    <property type="entry name" value="VKOR domain"/>
    <property type="match status" value="1"/>
</dbReference>
<dbReference type="Pfam" id="PF03412">
    <property type="entry name" value="Peptidase_C39"/>
    <property type="match status" value="1"/>
</dbReference>
<keyword evidence="5 10" id="KW-1133">Transmembrane helix</keyword>
<keyword evidence="7 10" id="KW-0472">Membrane</keyword>
<keyword evidence="4" id="KW-0874">Quinone</keyword>
<dbReference type="OrthoDB" id="5526776at2"/>
<feature type="transmembrane region" description="Helical" evidence="10">
    <location>
        <begin position="342"/>
        <end position="362"/>
    </location>
</feature>
<dbReference type="Pfam" id="PF13462">
    <property type="entry name" value="Thioredoxin_4"/>
    <property type="match status" value="1"/>
</dbReference>
<feature type="domain" description="Peptidase C39" evidence="11">
    <location>
        <begin position="4"/>
        <end position="136"/>
    </location>
</feature>
<comment type="subcellular location">
    <subcellularLocation>
        <location evidence="1">Membrane</location>
        <topology evidence="1">Multi-pass membrane protein</topology>
    </subcellularLocation>
</comment>
<evidence type="ECO:0000256" key="2">
    <source>
        <dbReference type="ARBA" id="ARBA00006214"/>
    </source>
</evidence>
<evidence type="ECO:0000256" key="9">
    <source>
        <dbReference type="ARBA" id="ARBA00023284"/>
    </source>
</evidence>